<proteinExistence type="predicted"/>
<reference evidence="2 3" key="1">
    <citation type="journal article" date="2017" name="Genome Biol.">
        <title>New reference genome sequences of hot pepper reveal the massive evolution of plant disease-resistance genes by retroduplication.</title>
        <authorList>
            <person name="Kim S."/>
            <person name="Park J."/>
            <person name="Yeom S.I."/>
            <person name="Kim Y.M."/>
            <person name="Seo E."/>
            <person name="Kim K.T."/>
            <person name="Kim M.S."/>
            <person name="Lee J.M."/>
            <person name="Cheong K."/>
            <person name="Shin H.S."/>
            <person name="Kim S.B."/>
            <person name="Han K."/>
            <person name="Lee J."/>
            <person name="Park M."/>
            <person name="Lee H.A."/>
            <person name="Lee H.Y."/>
            <person name="Lee Y."/>
            <person name="Oh S."/>
            <person name="Lee J.H."/>
            <person name="Choi E."/>
            <person name="Choi E."/>
            <person name="Lee S.E."/>
            <person name="Jeon J."/>
            <person name="Kim H."/>
            <person name="Choi G."/>
            <person name="Song H."/>
            <person name="Lee J."/>
            <person name="Lee S.C."/>
            <person name="Kwon J.K."/>
            <person name="Lee H.Y."/>
            <person name="Koo N."/>
            <person name="Hong Y."/>
            <person name="Kim R.W."/>
            <person name="Kang W.H."/>
            <person name="Huh J.H."/>
            <person name="Kang B.C."/>
            <person name="Yang T.J."/>
            <person name="Lee Y.H."/>
            <person name="Bennetzen J.L."/>
            <person name="Choi D."/>
        </authorList>
    </citation>
    <scope>NUCLEOTIDE SEQUENCE [LARGE SCALE GENOMIC DNA]</scope>
    <source>
        <strain evidence="3">cv. PBC81</strain>
    </source>
</reference>
<reference evidence="3" key="2">
    <citation type="journal article" date="2017" name="J. Anim. Genet.">
        <title>Multiple reference genome sequences of hot pepper reveal the massive evolution of plant disease resistance genes by retroduplication.</title>
        <authorList>
            <person name="Kim S."/>
            <person name="Park J."/>
            <person name="Yeom S.-I."/>
            <person name="Kim Y.-M."/>
            <person name="Seo E."/>
            <person name="Kim K.-T."/>
            <person name="Kim M.-S."/>
            <person name="Lee J.M."/>
            <person name="Cheong K."/>
            <person name="Shin H.-S."/>
            <person name="Kim S.-B."/>
            <person name="Han K."/>
            <person name="Lee J."/>
            <person name="Park M."/>
            <person name="Lee H.-A."/>
            <person name="Lee H.-Y."/>
            <person name="Lee Y."/>
            <person name="Oh S."/>
            <person name="Lee J.H."/>
            <person name="Choi E."/>
            <person name="Choi E."/>
            <person name="Lee S.E."/>
            <person name="Jeon J."/>
            <person name="Kim H."/>
            <person name="Choi G."/>
            <person name="Song H."/>
            <person name="Lee J."/>
            <person name="Lee S.-C."/>
            <person name="Kwon J.-K."/>
            <person name="Lee H.-Y."/>
            <person name="Koo N."/>
            <person name="Hong Y."/>
            <person name="Kim R.W."/>
            <person name="Kang W.-H."/>
            <person name="Huh J.H."/>
            <person name="Kang B.-C."/>
            <person name="Yang T.-J."/>
            <person name="Lee Y.-H."/>
            <person name="Bennetzen J.L."/>
            <person name="Choi D."/>
        </authorList>
    </citation>
    <scope>NUCLEOTIDE SEQUENCE [LARGE SCALE GENOMIC DNA]</scope>
    <source>
        <strain evidence="3">cv. PBC81</strain>
    </source>
</reference>
<feature type="compositionally biased region" description="Low complexity" evidence="1">
    <location>
        <begin position="215"/>
        <end position="226"/>
    </location>
</feature>
<dbReference type="OrthoDB" id="1306319at2759"/>
<evidence type="ECO:0000256" key="1">
    <source>
        <dbReference type="SAM" id="MobiDB-lite"/>
    </source>
</evidence>
<gene>
    <name evidence="2" type="ORF">CQW23_22129</name>
</gene>
<name>A0A2G2W000_CAPBA</name>
<keyword evidence="3" id="KW-1185">Reference proteome</keyword>
<evidence type="ECO:0000313" key="3">
    <source>
        <dbReference type="Proteomes" id="UP000224567"/>
    </source>
</evidence>
<evidence type="ECO:0000313" key="2">
    <source>
        <dbReference type="EMBL" id="PHT38556.1"/>
    </source>
</evidence>
<feature type="region of interest" description="Disordered" evidence="1">
    <location>
        <begin position="110"/>
        <end position="176"/>
    </location>
</feature>
<dbReference type="Proteomes" id="UP000224567">
    <property type="component" value="Unassembled WGS sequence"/>
</dbReference>
<feature type="region of interest" description="Disordered" evidence="1">
    <location>
        <begin position="37"/>
        <end position="63"/>
    </location>
</feature>
<feature type="compositionally biased region" description="Low complexity" evidence="1">
    <location>
        <begin position="40"/>
        <end position="51"/>
    </location>
</feature>
<organism evidence="2 3">
    <name type="scientific">Capsicum baccatum</name>
    <name type="common">Peruvian pepper</name>
    <dbReference type="NCBI Taxonomy" id="33114"/>
    <lineage>
        <taxon>Eukaryota</taxon>
        <taxon>Viridiplantae</taxon>
        <taxon>Streptophyta</taxon>
        <taxon>Embryophyta</taxon>
        <taxon>Tracheophyta</taxon>
        <taxon>Spermatophyta</taxon>
        <taxon>Magnoliopsida</taxon>
        <taxon>eudicotyledons</taxon>
        <taxon>Gunneridae</taxon>
        <taxon>Pentapetalae</taxon>
        <taxon>asterids</taxon>
        <taxon>lamiids</taxon>
        <taxon>Solanales</taxon>
        <taxon>Solanaceae</taxon>
        <taxon>Solanoideae</taxon>
        <taxon>Capsiceae</taxon>
        <taxon>Capsicum</taxon>
    </lineage>
</organism>
<dbReference type="EMBL" id="MLFT02000009">
    <property type="protein sequence ID" value="PHT38556.1"/>
    <property type="molecule type" value="Genomic_DNA"/>
</dbReference>
<sequence>MAYTVHGCSSAVHHPSATVISGENCSILNSNGGSIKRKSLSPLSSPSQLSPKRVTLNSPPPSATAAAIASMDAATEEGGSVSILPIASSSPKRVSEKSTTTVAAIAAATEEGGSDSISPAASPSSKRVSEKSPSPTTTTSTAAAISAAAEGGSDSISPTTSLSSKRVSGKTLSSTTTTIVAGDEDCQASISQITTPPPAFSPFSKRVSEKSPFSTTTTTNEATAANPPLPFSRFTNNKNLRRTLSEPPVFDSFTALCHYMKQSQSPENTNNNPISVKSPLIRRSVSDPTAADIVLGTPALTSETTRSKRIKRIFE</sequence>
<feature type="region of interest" description="Disordered" evidence="1">
    <location>
        <begin position="194"/>
        <end position="233"/>
    </location>
</feature>
<dbReference type="AlphaFoldDB" id="A0A2G2W000"/>
<feature type="compositionally biased region" description="Low complexity" evidence="1">
    <location>
        <begin position="110"/>
        <end position="164"/>
    </location>
</feature>
<comment type="caution">
    <text evidence="2">The sequence shown here is derived from an EMBL/GenBank/DDBJ whole genome shotgun (WGS) entry which is preliminary data.</text>
</comment>
<accession>A0A2G2W000</accession>
<protein>
    <submittedName>
        <fullName evidence="2">Uncharacterized protein</fullName>
    </submittedName>
</protein>